<dbReference type="SUPFAM" id="SSF48008">
    <property type="entry name" value="GntR ligand-binding domain-like"/>
    <property type="match status" value="1"/>
</dbReference>
<keyword evidence="3" id="KW-0804">Transcription</keyword>
<dbReference type="Gene3D" id="1.20.120.530">
    <property type="entry name" value="GntR ligand-binding domain-like"/>
    <property type="match status" value="1"/>
</dbReference>
<keyword evidence="2" id="KW-0238">DNA-binding</keyword>
<keyword evidence="1" id="KW-0805">Transcription regulation</keyword>
<dbReference type="CDD" id="cd07377">
    <property type="entry name" value="WHTH_GntR"/>
    <property type="match status" value="1"/>
</dbReference>
<dbReference type="PANTHER" id="PTHR43537:SF5">
    <property type="entry name" value="UXU OPERON TRANSCRIPTIONAL REGULATOR"/>
    <property type="match status" value="1"/>
</dbReference>
<dbReference type="InterPro" id="IPR011711">
    <property type="entry name" value="GntR_C"/>
</dbReference>
<dbReference type="EMBL" id="JAUHTC010000021">
    <property type="protein sequence ID" value="MDN4517147.1"/>
    <property type="molecule type" value="Genomic_DNA"/>
</dbReference>
<evidence type="ECO:0000313" key="5">
    <source>
        <dbReference type="EMBL" id="MDN4517147.1"/>
    </source>
</evidence>
<evidence type="ECO:0000259" key="4">
    <source>
        <dbReference type="PROSITE" id="PS50949"/>
    </source>
</evidence>
<dbReference type="InterPro" id="IPR036388">
    <property type="entry name" value="WH-like_DNA-bd_sf"/>
</dbReference>
<sequence>MAEIESRLLTKQLRAGDRLPPERQFAEALGVSRGAVREALRILEAVGVIEAGTGSGPCAGSVIVRDSAAGMAMVLRLHMQVASFSHDDLLQCRQTIGQLAARTAAASASGDDIAALRSLAERMRDVPLHADFDELESEFHARLVGASGNVLAVMLSRALTDVEKNYRATTSVRPAGAPDQASPTAQDYTGVVDAIAAGDGETAAALLTGILGQDGGSAVDLALKRAG</sequence>
<reference evidence="5" key="1">
    <citation type="submission" date="2023-07" db="EMBL/GenBank/DDBJ databases">
        <title>Degradation of tert-butanol by M. austroafricanum TBA100.</title>
        <authorList>
            <person name="Helbich S."/>
            <person name="Vainshtein Y."/>
        </authorList>
    </citation>
    <scope>NUCLEOTIDE SEQUENCE</scope>
    <source>
        <strain evidence="5">TBA100</strain>
    </source>
</reference>
<dbReference type="SMART" id="SM00895">
    <property type="entry name" value="FCD"/>
    <property type="match status" value="1"/>
</dbReference>
<proteinExistence type="predicted"/>
<accession>A0ABT8H8Q6</accession>
<dbReference type="InterPro" id="IPR008920">
    <property type="entry name" value="TF_FadR/GntR_C"/>
</dbReference>
<dbReference type="Proteomes" id="UP001172687">
    <property type="component" value="Unassembled WGS sequence"/>
</dbReference>
<evidence type="ECO:0000256" key="3">
    <source>
        <dbReference type="ARBA" id="ARBA00023163"/>
    </source>
</evidence>
<evidence type="ECO:0000313" key="6">
    <source>
        <dbReference type="Proteomes" id="UP001172687"/>
    </source>
</evidence>
<keyword evidence="6" id="KW-1185">Reference proteome</keyword>
<dbReference type="PROSITE" id="PS50949">
    <property type="entry name" value="HTH_GNTR"/>
    <property type="match status" value="1"/>
</dbReference>
<feature type="domain" description="HTH gntR-type" evidence="4">
    <location>
        <begin position="1"/>
        <end position="66"/>
    </location>
</feature>
<dbReference type="InterPro" id="IPR036390">
    <property type="entry name" value="WH_DNA-bd_sf"/>
</dbReference>
<dbReference type="Pfam" id="PF07729">
    <property type="entry name" value="FCD"/>
    <property type="match status" value="1"/>
</dbReference>
<dbReference type="Gene3D" id="1.10.10.10">
    <property type="entry name" value="Winged helix-like DNA-binding domain superfamily/Winged helix DNA-binding domain"/>
    <property type="match status" value="1"/>
</dbReference>
<comment type="caution">
    <text evidence="5">The sequence shown here is derived from an EMBL/GenBank/DDBJ whole genome shotgun (WGS) entry which is preliminary data.</text>
</comment>
<dbReference type="SMART" id="SM00345">
    <property type="entry name" value="HTH_GNTR"/>
    <property type="match status" value="1"/>
</dbReference>
<dbReference type="InterPro" id="IPR000524">
    <property type="entry name" value="Tscrpt_reg_HTH_GntR"/>
</dbReference>
<dbReference type="PRINTS" id="PR00035">
    <property type="entry name" value="HTHGNTR"/>
</dbReference>
<organism evidence="5 6">
    <name type="scientific">Mycolicibacterium austroafricanum</name>
    <name type="common">Mycobacterium austroafricanum</name>
    <dbReference type="NCBI Taxonomy" id="39687"/>
    <lineage>
        <taxon>Bacteria</taxon>
        <taxon>Bacillati</taxon>
        <taxon>Actinomycetota</taxon>
        <taxon>Actinomycetes</taxon>
        <taxon>Mycobacteriales</taxon>
        <taxon>Mycobacteriaceae</taxon>
        <taxon>Mycolicibacterium</taxon>
    </lineage>
</organism>
<evidence type="ECO:0000256" key="2">
    <source>
        <dbReference type="ARBA" id="ARBA00023125"/>
    </source>
</evidence>
<dbReference type="SUPFAM" id="SSF46785">
    <property type="entry name" value="Winged helix' DNA-binding domain"/>
    <property type="match status" value="1"/>
</dbReference>
<evidence type="ECO:0000256" key="1">
    <source>
        <dbReference type="ARBA" id="ARBA00023015"/>
    </source>
</evidence>
<name>A0ABT8H8Q6_MYCAO</name>
<dbReference type="RefSeq" id="WP_301161279.1">
    <property type="nucleotide sequence ID" value="NZ_JAUHTC010000021.1"/>
</dbReference>
<protein>
    <submittedName>
        <fullName evidence="5">FCD domain-containing protein</fullName>
    </submittedName>
</protein>
<gene>
    <name evidence="5" type="ORF">QYF68_04820</name>
</gene>
<dbReference type="PANTHER" id="PTHR43537">
    <property type="entry name" value="TRANSCRIPTIONAL REGULATOR, GNTR FAMILY"/>
    <property type="match status" value="1"/>
</dbReference>
<dbReference type="Pfam" id="PF00392">
    <property type="entry name" value="GntR"/>
    <property type="match status" value="1"/>
</dbReference>